<dbReference type="PANTHER" id="PTHR13456:SF0">
    <property type="entry name" value="UPF0729 PROTEIN C18ORF32"/>
    <property type="match status" value="1"/>
</dbReference>
<accession>A0A8C0WAT9</accession>
<proteinExistence type="inferred from homology"/>
<evidence type="ECO:0000256" key="3">
    <source>
        <dbReference type="ARBA" id="ARBA00011708"/>
    </source>
</evidence>
<comment type="similarity">
    <text evidence="2">Belongs to the UPF0729 family.</text>
</comment>
<organism evidence="4">
    <name type="scientific">Castor canadensis</name>
    <name type="common">American beaver</name>
    <dbReference type="NCBI Taxonomy" id="51338"/>
    <lineage>
        <taxon>Eukaryota</taxon>
        <taxon>Metazoa</taxon>
        <taxon>Chordata</taxon>
        <taxon>Craniata</taxon>
        <taxon>Vertebrata</taxon>
        <taxon>Euteleostomi</taxon>
        <taxon>Mammalia</taxon>
        <taxon>Eutheria</taxon>
        <taxon>Euarchontoglires</taxon>
        <taxon>Glires</taxon>
        <taxon>Rodentia</taxon>
        <taxon>Castorimorpha</taxon>
        <taxon>Castoridae</taxon>
        <taxon>Castor</taxon>
    </lineage>
</organism>
<name>A0A8C0WAT9_CASCN</name>
<reference evidence="4" key="1">
    <citation type="submission" date="2023-09" db="UniProtKB">
        <authorList>
            <consortium name="Ensembl"/>
        </authorList>
    </citation>
    <scope>IDENTIFICATION</scope>
</reference>
<dbReference type="InterPro" id="IPR026776">
    <property type="entry name" value="UPF0729_C18orf32-like"/>
</dbReference>
<dbReference type="AlphaFoldDB" id="A0A8C0WAT9"/>
<comment type="function">
    <text evidence="1">May activate the NF-kappa-B signaling pathway.</text>
</comment>
<sequence>MVCLPFIIIPVLFWIFKKFLEPYIYPLVSPFVGCIWPIKPVQEYNDINKGKVDCNGADTNGLTKKGPAEISDKKKG</sequence>
<dbReference type="PANTHER" id="PTHR13456">
    <property type="entry name" value="UPF0729 PROTEIN C18ORF32"/>
    <property type="match status" value="1"/>
</dbReference>
<evidence type="ECO:0000256" key="1">
    <source>
        <dbReference type="ARBA" id="ARBA00002516"/>
    </source>
</evidence>
<dbReference type="Ensembl" id="ENSCCNT00000010452.1">
    <property type="protein sequence ID" value="ENSCCNP00000007900.1"/>
    <property type="gene ID" value="ENSCCNG00000008406.1"/>
</dbReference>
<protein>
    <submittedName>
        <fullName evidence="4">Uncharacterized protein</fullName>
    </submittedName>
</protein>
<evidence type="ECO:0000256" key="2">
    <source>
        <dbReference type="ARBA" id="ARBA00007959"/>
    </source>
</evidence>
<evidence type="ECO:0000313" key="4">
    <source>
        <dbReference type="Ensembl" id="ENSCCNP00000007900.1"/>
    </source>
</evidence>
<dbReference type="Pfam" id="PF14975">
    <property type="entry name" value="DUF4512"/>
    <property type="match status" value="1"/>
</dbReference>
<comment type="subunit">
    <text evidence="3">Interacts with DERL1 and AMFR.</text>
</comment>